<gene>
    <name evidence="6" type="ORF">MMF94_06390</name>
</gene>
<dbReference type="GO" id="GO:0032259">
    <property type="term" value="P:methylation"/>
    <property type="evidence" value="ECO:0007669"/>
    <property type="project" value="UniProtKB-KW"/>
</dbReference>
<dbReference type="InterPro" id="IPR012967">
    <property type="entry name" value="COMT_dimerisation"/>
</dbReference>
<dbReference type="InterPro" id="IPR001077">
    <property type="entry name" value="COMT_C"/>
</dbReference>
<evidence type="ECO:0000313" key="7">
    <source>
        <dbReference type="Proteomes" id="UP001299970"/>
    </source>
</evidence>
<dbReference type="Gene3D" id="1.10.287.1350">
    <property type="match status" value="1"/>
</dbReference>
<keyword evidence="3" id="KW-0949">S-adenosyl-L-methionine</keyword>
<comment type="caution">
    <text evidence="6">The sequence shown here is derived from an EMBL/GenBank/DDBJ whole genome shotgun (WGS) entry which is preliminary data.</text>
</comment>
<evidence type="ECO:0000259" key="4">
    <source>
        <dbReference type="Pfam" id="PF00891"/>
    </source>
</evidence>
<sequence>MSIRVAATLSLVERAGSAGATAEQLASETATAAPALRRLLDHLVTIGVFDRDTESGRYRPTSLGAELSEDAPGGIKPLLDINSAGGRAELGFVELLGTITTGTPGYVQRYARDFWADLDASPELRRSFDAQMNWRFRVQSTQIAERFDWSRFSEILDVGGGDGTVLAAILRAHPDLRGRVLDLAPTAAAATDRFAAAGLDDRARAVSGSFFDPLPVGVDAYLLSDILHDWDDDHAREILTECRRAAAPDSAVVVIEPVRGQGVGTAMDLFMLMCFGGRERTVDELAELAAECGLVLRGSSPVADGRTALEFGVALHMSDEPG</sequence>
<dbReference type="EMBL" id="JAKXMK010000004">
    <property type="protein sequence ID" value="MCH6165303.1"/>
    <property type="molecule type" value="Genomic_DNA"/>
</dbReference>
<dbReference type="Pfam" id="PF00891">
    <property type="entry name" value="Methyltransf_2"/>
    <property type="match status" value="1"/>
</dbReference>
<reference evidence="6 7" key="1">
    <citation type="submission" date="2022-03" db="EMBL/GenBank/DDBJ databases">
        <title>Pseudonocardia alaer sp. nov., a novel actinomycete isolated from reed forest soil.</title>
        <authorList>
            <person name="Wang L."/>
        </authorList>
    </citation>
    <scope>NUCLEOTIDE SEQUENCE [LARGE SCALE GENOMIC DNA]</scope>
    <source>
        <strain evidence="6 7">Y-16303</strain>
    </source>
</reference>
<keyword evidence="7" id="KW-1185">Reference proteome</keyword>
<feature type="domain" description="O-methyltransferase dimerisation" evidence="5">
    <location>
        <begin position="6"/>
        <end position="65"/>
    </location>
</feature>
<evidence type="ECO:0000256" key="2">
    <source>
        <dbReference type="ARBA" id="ARBA00022679"/>
    </source>
</evidence>
<evidence type="ECO:0000256" key="3">
    <source>
        <dbReference type="ARBA" id="ARBA00022691"/>
    </source>
</evidence>
<evidence type="ECO:0000313" key="6">
    <source>
        <dbReference type="EMBL" id="MCH6165303.1"/>
    </source>
</evidence>
<evidence type="ECO:0000259" key="5">
    <source>
        <dbReference type="Pfam" id="PF08100"/>
    </source>
</evidence>
<dbReference type="InterPro" id="IPR036388">
    <property type="entry name" value="WH-like_DNA-bd_sf"/>
</dbReference>
<dbReference type="InterPro" id="IPR029063">
    <property type="entry name" value="SAM-dependent_MTases_sf"/>
</dbReference>
<name>A0ABS9T9T7_9PSEU</name>
<proteinExistence type="predicted"/>
<dbReference type="Gene3D" id="1.10.10.10">
    <property type="entry name" value="Winged helix-like DNA-binding domain superfamily/Winged helix DNA-binding domain"/>
    <property type="match status" value="1"/>
</dbReference>
<dbReference type="SUPFAM" id="SSF46785">
    <property type="entry name" value="Winged helix' DNA-binding domain"/>
    <property type="match status" value="1"/>
</dbReference>
<dbReference type="Proteomes" id="UP001299970">
    <property type="component" value="Unassembled WGS sequence"/>
</dbReference>
<dbReference type="PROSITE" id="PS51683">
    <property type="entry name" value="SAM_OMT_II"/>
    <property type="match status" value="1"/>
</dbReference>
<dbReference type="RefSeq" id="WP_241035326.1">
    <property type="nucleotide sequence ID" value="NZ_JBHUCQ010000005.1"/>
</dbReference>
<evidence type="ECO:0000256" key="1">
    <source>
        <dbReference type="ARBA" id="ARBA00022603"/>
    </source>
</evidence>
<dbReference type="SUPFAM" id="SSF53335">
    <property type="entry name" value="S-adenosyl-L-methionine-dependent methyltransferases"/>
    <property type="match status" value="1"/>
</dbReference>
<dbReference type="PANTHER" id="PTHR43712:SF2">
    <property type="entry name" value="O-METHYLTRANSFERASE CICE"/>
    <property type="match status" value="1"/>
</dbReference>
<dbReference type="Gene3D" id="3.40.50.150">
    <property type="entry name" value="Vaccinia Virus protein VP39"/>
    <property type="match status" value="1"/>
</dbReference>
<keyword evidence="2" id="KW-0808">Transferase</keyword>
<keyword evidence="1 6" id="KW-0489">Methyltransferase</keyword>
<dbReference type="PANTHER" id="PTHR43712">
    <property type="entry name" value="PUTATIVE (AFU_ORTHOLOGUE AFUA_4G14580)-RELATED"/>
    <property type="match status" value="1"/>
</dbReference>
<accession>A0ABS9T9T7</accession>
<organism evidence="6 7">
    <name type="scientific">Pseudonocardia alaniniphila</name>
    <dbReference type="NCBI Taxonomy" id="75291"/>
    <lineage>
        <taxon>Bacteria</taxon>
        <taxon>Bacillati</taxon>
        <taxon>Actinomycetota</taxon>
        <taxon>Actinomycetes</taxon>
        <taxon>Pseudonocardiales</taxon>
        <taxon>Pseudonocardiaceae</taxon>
        <taxon>Pseudonocardia</taxon>
    </lineage>
</organism>
<dbReference type="InterPro" id="IPR016461">
    <property type="entry name" value="COMT-like"/>
</dbReference>
<dbReference type="PIRSF" id="PIRSF005739">
    <property type="entry name" value="O-mtase"/>
    <property type="match status" value="1"/>
</dbReference>
<dbReference type="CDD" id="cd02440">
    <property type="entry name" value="AdoMet_MTases"/>
    <property type="match status" value="1"/>
</dbReference>
<dbReference type="GO" id="GO:0008168">
    <property type="term" value="F:methyltransferase activity"/>
    <property type="evidence" value="ECO:0007669"/>
    <property type="project" value="UniProtKB-KW"/>
</dbReference>
<dbReference type="InterPro" id="IPR036390">
    <property type="entry name" value="WH_DNA-bd_sf"/>
</dbReference>
<feature type="domain" description="O-methyltransferase C-terminal" evidence="4">
    <location>
        <begin position="95"/>
        <end position="293"/>
    </location>
</feature>
<protein>
    <submittedName>
        <fullName evidence="6">Methyltransferase</fullName>
    </submittedName>
</protein>
<dbReference type="Pfam" id="PF08100">
    <property type="entry name" value="Dimerisation"/>
    <property type="match status" value="1"/>
</dbReference>